<dbReference type="PANTHER" id="PTHR24113:SF12">
    <property type="entry name" value="RAN GTPASE-ACTIVATING PROTEIN 1"/>
    <property type="match status" value="1"/>
</dbReference>
<dbReference type="RefSeq" id="XP_008616336.1">
    <property type="nucleotide sequence ID" value="XM_008618114.1"/>
</dbReference>
<dbReference type="InterPro" id="IPR001611">
    <property type="entry name" value="Leu-rich_rpt"/>
</dbReference>
<dbReference type="GO" id="GO:0048471">
    <property type="term" value="C:perinuclear region of cytoplasm"/>
    <property type="evidence" value="ECO:0007669"/>
    <property type="project" value="TreeGrafter"/>
</dbReference>
<evidence type="ECO:0000256" key="1">
    <source>
        <dbReference type="ARBA" id="ARBA00022468"/>
    </source>
</evidence>
<keyword evidence="5" id="KW-1185">Reference proteome</keyword>
<dbReference type="InterPro" id="IPR027038">
    <property type="entry name" value="RanGap"/>
</dbReference>
<name>T0PXE5_SAPDV</name>
<dbReference type="STRING" id="1156394.T0PXE5"/>
<protein>
    <recommendedName>
        <fullName evidence="6">F-box domain-containing protein</fullName>
    </recommendedName>
</protein>
<evidence type="ECO:0000313" key="5">
    <source>
        <dbReference type="Proteomes" id="UP000030762"/>
    </source>
</evidence>
<dbReference type="Pfam" id="PF13516">
    <property type="entry name" value="LRR_6"/>
    <property type="match status" value="2"/>
</dbReference>
<dbReference type="GO" id="GO:0005634">
    <property type="term" value="C:nucleus"/>
    <property type="evidence" value="ECO:0007669"/>
    <property type="project" value="TreeGrafter"/>
</dbReference>
<dbReference type="SUPFAM" id="SSF52047">
    <property type="entry name" value="RNI-like"/>
    <property type="match status" value="1"/>
</dbReference>
<keyword evidence="2" id="KW-0433">Leucine-rich repeat</keyword>
<keyword evidence="1" id="KW-0343">GTPase activation</keyword>
<evidence type="ECO:0008006" key="6">
    <source>
        <dbReference type="Google" id="ProtNLM"/>
    </source>
</evidence>
<proteinExistence type="predicted"/>
<dbReference type="VEuPathDB" id="FungiDB:SDRG_12056"/>
<dbReference type="InterPro" id="IPR032675">
    <property type="entry name" value="LRR_dom_sf"/>
</dbReference>
<sequence>MQSTDALSDELVHHLMTFVEAQADVASLLDALPPGRLSAPLRALCYLLCSLYRGRIVRQTQSHGHHLSFWPDLVLPCDIKAPDLIDALYDCMPLYTSVTCVGPRTWKALPPSAVFKVVHPMARPTRVFAMLQHTFASLKHVAIRTSLRNRKWADENLLRLSELLPRLPQLQSLDLDCTSPRVTPGILALLRAVFCTPRLTTLCLQTNTWHEDLDAVFAAWMAASPVASLDFCSRFPSDAPTFLRAIATSRTLTCLRVGNFRDARNLFLAKRPLEWSAPLSELDVNLEMTPNGHSALNVVSWVNVQVLRAQCIGDAAPIALALAQPSALQHLHLMNGPLVPAMYPVLNARLARLVALCLTRNTLGDDGIRTLAAAFSTCLRLEQLTLSEQGMTDRGVTVLAESLVACRSLRVLNMAHNAIGSDGFLALRPILPRLTHLELQYNCIGHKAAMALRGLLPQTAHFRCLDMSANPLGRIGVLAMVAALKPAVYRSGRLLVSVSAGDDHVACTAARMGLRDPDYIVVGAIEPGRVASMP</sequence>
<dbReference type="Proteomes" id="UP000030762">
    <property type="component" value="Unassembled WGS sequence"/>
</dbReference>
<dbReference type="InParanoid" id="T0PXE5"/>
<dbReference type="GO" id="GO:0006913">
    <property type="term" value="P:nucleocytoplasmic transport"/>
    <property type="evidence" value="ECO:0007669"/>
    <property type="project" value="TreeGrafter"/>
</dbReference>
<reference evidence="4 5" key="1">
    <citation type="submission" date="2012-04" db="EMBL/GenBank/DDBJ databases">
        <title>The Genome Sequence of Saprolegnia declina VS20.</title>
        <authorList>
            <consortium name="The Broad Institute Genome Sequencing Platform"/>
            <person name="Russ C."/>
            <person name="Nusbaum C."/>
            <person name="Tyler B."/>
            <person name="van West P."/>
            <person name="Dieguez-Uribeondo J."/>
            <person name="de Bruijn I."/>
            <person name="Tripathy S."/>
            <person name="Jiang R."/>
            <person name="Young S.K."/>
            <person name="Zeng Q."/>
            <person name="Gargeya S."/>
            <person name="Fitzgerald M."/>
            <person name="Haas B."/>
            <person name="Abouelleil A."/>
            <person name="Alvarado L."/>
            <person name="Arachchi H.M."/>
            <person name="Berlin A."/>
            <person name="Chapman S.B."/>
            <person name="Goldberg J."/>
            <person name="Griggs A."/>
            <person name="Gujja S."/>
            <person name="Hansen M."/>
            <person name="Howarth C."/>
            <person name="Imamovic A."/>
            <person name="Larimer J."/>
            <person name="McCowen C."/>
            <person name="Montmayeur A."/>
            <person name="Murphy C."/>
            <person name="Neiman D."/>
            <person name="Pearson M."/>
            <person name="Priest M."/>
            <person name="Roberts A."/>
            <person name="Saif S."/>
            <person name="Shea T."/>
            <person name="Sisk P."/>
            <person name="Sykes S."/>
            <person name="Wortman J."/>
            <person name="Nusbaum C."/>
            <person name="Birren B."/>
        </authorList>
    </citation>
    <scope>NUCLEOTIDE SEQUENCE [LARGE SCALE GENOMIC DNA]</scope>
    <source>
        <strain evidence="4 5">VS20</strain>
    </source>
</reference>
<dbReference type="GO" id="GO:0031267">
    <property type="term" value="F:small GTPase binding"/>
    <property type="evidence" value="ECO:0007669"/>
    <property type="project" value="TreeGrafter"/>
</dbReference>
<gene>
    <name evidence="4" type="ORF">SDRG_12056</name>
</gene>
<dbReference type="EMBL" id="JH767177">
    <property type="protein sequence ID" value="EQC30204.1"/>
    <property type="molecule type" value="Genomic_DNA"/>
</dbReference>
<dbReference type="SMART" id="SM00368">
    <property type="entry name" value="LRR_RI"/>
    <property type="match status" value="4"/>
</dbReference>
<organism evidence="4 5">
    <name type="scientific">Saprolegnia diclina (strain VS20)</name>
    <dbReference type="NCBI Taxonomy" id="1156394"/>
    <lineage>
        <taxon>Eukaryota</taxon>
        <taxon>Sar</taxon>
        <taxon>Stramenopiles</taxon>
        <taxon>Oomycota</taxon>
        <taxon>Saprolegniomycetes</taxon>
        <taxon>Saprolegniales</taxon>
        <taxon>Saprolegniaceae</taxon>
        <taxon>Saprolegnia</taxon>
    </lineage>
</organism>
<dbReference type="AlphaFoldDB" id="T0PXE5"/>
<keyword evidence="3" id="KW-0677">Repeat</keyword>
<evidence type="ECO:0000256" key="2">
    <source>
        <dbReference type="ARBA" id="ARBA00022614"/>
    </source>
</evidence>
<dbReference type="OrthoDB" id="120976at2759"/>
<evidence type="ECO:0000313" key="4">
    <source>
        <dbReference type="EMBL" id="EQC30204.1"/>
    </source>
</evidence>
<dbReference type="eggNOG" id="KOG1909">
    <property type="taxonomic scope" value="Eukaryota"/>
</dbReference>
<dbReference type="GO" id="GO:0005829">
    <property type="term" value="C:cytosol"/>
    <property type="evidence" value="ECO:0007669"/>
    <property type="project" value="TreeGrafter"/>
</dbReference>
<dbReference type="Gene3D" id="3.80.10.10">
    <property type="entry name" value="Ribonuclease Inhibitor"/>
    <property type="match status" value="2"/>
</dbReference>
<dbReference type="GO" id="GO:0005096">
    <property type="term" value="F:GTPase activator activity"/>
    <property type="evidence" value="ECO:0007669"/>
    <property type="project" value="UniProtKB-KW"/>
</dbReference>
<dbReference type="PANTHER" id="PTHR24113">
    <property type="entry name" value="RAN GTPASE-ACTIVATING PROTEIN 1"/>
    <property type="match status" value="1"/>
</dbReference>
<evidence type="ECO:0000256" key="3">
    <source>
        <dbReference type="ARBA" id="ARBA00022737"/>
    </source>
</evidence>
<dbReference type="GeneID" id="19952783"/>
<accession>T0PXE5</accession>